<comment type="caution">
    <text evidence="7">The sequence shown here is derived from an EMBL/GenBank/DDBJ whole genome shotgun (WGS) entry which is preliminary data.</text>
</comment>
<feature type="domain" description="UBA" evidence="5">
    <location>
        <begin position="6"/>
        <end position="39"/>
    </location>
</feature>
<dbReference type="Gene3D" id="1.10.8.10">
    <property type="entry name" value="DNA helicase RuvA subunit, C-terminal domain"/>
    <property type="match status" value="1"/>
</dbReference>
<dbReference type="GO" id="GO:1903094">
    <property type="term" value="P:negative regulation of protein K48-linked deubiquitination"/>
    <property type="evidence" value="ECO:0007669"/>
    <property type="project" value="TreeGrafter"/>
</dbReference>
<dbReference type="InterPro" id="IPR009060">
    <property type="entry name" value="UBA-like_sf"/>
</dbReference>
<dbReference type="Proteomes" id="UP001151516">
    <property type="component" value="Unassembled WGS sequence"/>
</dbReference>
<organism evidence="7 8">
    <name type="scientific">Coemansia spiralis</name>
    <dbReference type="NCBI Taxonomy" id="417178"/>
    <lineage>
        <taxon>Eukaryota</taxon>
        <taxon>Fungi</taxon>
        <taxon>Fungi incertae sedis</taxon>
        <taxon>Zoopagomycota</taxon>
        <taxon>Kickxellomycotina</taxon>
        <taxon>Kickxellomycetes</taxon>
        <taxon>Kickxellales</taxon>
        <taxon>Kickxellaceae</taxon>
        <taxon>Coemansia</taxon>
    </lineage>
</organism>
<dbReference type="Pfam" id="PF00789">
    <property type="entry name" value="UBX"/>
    <property type="match status" value="1"/>
</dbReference>
<keyword evidence="8" id="KW-1185">Reference proteome</keyword>
<dbReference type="SUPFAM" id="SSF54236">
    <property type="entry name" value="Ubiquitin-like"/>
    <property type="match status" value="1"/>
</dbReference>
<evidence type="ECO:0000256" key="3">
    <source>
        <dbReference type="ARBA" id="ARBA00023054"/>
    </source>
</evidence>
<protein>
    <submittedName>
        <fullName evidence="7">Uncharacterized protein</fullName>
    </submittedName>
</protein>
<dbReference type="CDD" id="cd01767">
    <property type="entry name" value="UBX"/>
    <property type="match status" value="1"/>
</dbReference>
<feature type="domain" description="UBX" evidence="6">
    <location>
        <begin position="255"/>
        <end position="312"/>
    </location>
</feature>
<dbReference type="GO" id="GO:0031397">
    <property type="term" value="P:negative regulation of protein ubiquitination"/>
    <property type="evidence" value="ECO:0007669"/>
    <property type="project" value="TreeGrafter"/>
</dbReference>
<dbReference type="EMBL" id="JANBTX010000021">
    <property type="protein sequence ID" value="KAJ2689716.1"/>
    <property type="molecule type" value="Genomic_DNA"/>
</dbReference>
<dbReference type="SUPFAM" id="SSF46934">
    <property type="entry name" value="UBA-like"/>
    <property type="match status" value="1"/>
</dbReference>
<evidence type="ECO:0000259" key="5">
    <source>
        <dbReference type="PROSITE" id="PS50030"/>
    </source>
</evidence>
<dbReference type="SMART" id="SM00166">
    <property type="entry name" value="UBX"/>
    <property type="match status" value="1"/>
</dbReference>
<feature type="region of interest" description="Disordered" evidence="4">
    <location>
        <begin position="87"/>
        <end position="192"/>
    </location>
</feature>
<gene>
    <name evidence="7" type="ORF">IWW39_001308</name>
</gene>
<evidence type="ECO:0000256" key="1">
    <source>
        <dbReference type="ARBA" id="ARBA00004496"/>
    </source>
</evidence>
<reference evidence="7" key="1">
    <citation type="submission" date="2022-07" db="EMBL/GenBank/DDBJ databases">
        <title>Phylogenomic reconstructions and comparative analyses of Kickxellomycotina fungi.</title>
        <authorList>
            <person name="Reynolds N.K."/>
            <person name="Stajich J.E."/>
            <person name="Barry K."/>
            <person name="Grigoriev I.V."/>
            <person name="Crous P."/>
            <person name="Smith M.E."/>
        </authorList>
    </citation>
    <scope>NUCLEOTIDE SEQUENCE</scope>
    <source>
        <strain evidence="7">CBS 109367</strain>
    </source>
</reference>
<evidence type="ECO:0000313" key="8">
    <source>
        <dbReference type="Proteomes" id="UP001151516"/>
    </source>
</evidence>
<dbReference type="GO" id="GO:0032435">
    <property type="term" value="P:negative regulation of proteasomal ubiquitin-dependent protein catabolic process"/>
    <property type="evidence" value="ECO:0007669"/>
    <property type="project" value="TreeGrafter"/>
</dbReference>
<dbReference type="PANTHER" id="PTHR46340">
    <property type="entry name" value="UBX DOMAIN-CONTAINING PROTEIN 1"/>
    <property type="match status" value="1"/>
</dbReference>
<dbReference type="InterPro" id="IPR013087">
    <property type="entry name" value="Znf_C2H2_type"/>
</dbReference>
<dbReference type="GO" id="GO:0036435">
    <property type="term" value="F:K48-linked polyubiquitin modification-dependent protein binding"/>
    <property type="evidence" value="ECO:0007669"/>
    <property type="project" value="TreeGrafter"/>
</dbReference>
<dbReference type="InterPro" id="IPR015940">
    <property type="entry name" value="UBA"/>
</dbReference>
<dbReference type="OrthoDB" id="10254930at2759"/>
<evidence type="ECO:0000256" key="2">
    <source>
        <dbReference type="ARBA" id="ARBA00022490"/>
    </source>
</evidence>
<dbReference type="PROSITE" id="PS50033">
    <property type="entry name" value="UBX"/>
    <property type="match status" value="1"/>
</dbReference>
<dbReference type="PROSITE" id="PS50030">
    <property type="entry name" value="UBA"/>
    <property type="match status" value="1"/>
</dbReference>
<dbReference type="GO" id="GO:0005737">
    <property type="term" value="C:cytoplasm"/>
    <property type="evidence" value="ECO:0007669"/>
    <property type="project" value="UniProtKB-SubCell"/>
</dbReference>
<evidence type="ECO:0000259" key="6">
    <source>
        <dbReference type="PROSITE" id="PS50033"/>
    </source>
</evidence>
<keyword evidence="3" id="KW-0175">Coiled coil</keyword>
<dbReference type="AlphaFoldDB" id="A0A9W8L6A8"/>
<dbReference type="Gene3D" id="3.10.20.90">
    <property type="entry name" value="Phosphatidylinositol 3-kinase Catalytic Subunit, Chain A, domain 1"/>
    <property type="match status" value="1"/>
</dbReference>
<dbReference type="InterPro" id="IPR029071">
    <property type="entry name" value="Ubiquitin-like_domsf"/>
</dbReference>
<dbReference type="Pfam" id="PF22562">
    <property type="entry name" value="UBA_7"/>
    <property type="match status" value="1"/>
</dbReference>
<dbReference type="InterPro" id="IPR001012">
    <property type="entry name" value="UBX_dom"/>
</dbReference>
<comment type="subcellular location">
    <subcellularLocation>
        <location evidence="1">Cytoplasm</location>
    </subcellularLocation>
</comment>
<keyword evidence="2" id="KW-0963">Cytoplasm</keyword>
<accession>A0A9W8L6A8</accession>
<dbReference type="PROSITE" id="PS00028">
    <property type="entry name" value="ZINC_FINGER_C2H2_1"/>
    <property type="match status" value="1"/>
</dbReference>
<name>A0A9W8L6A8_9FUNG</name>
<feature type="compositionally biased region" description="Basic and acidic residues" evidence="4">
    <location>
        <begin position="103"/>
        <end position="192"/>
    </location>
</feature>
<evidence type="ECO:0000256" key="4">
    <source>
        <dbReference type="SAM" id="MobiDB-lite"/>
    </source>
</evidence>
<sequence>MSDKATLLEFGFSEVRIEKALKATNNSGLQPALDWLDAHANDAGIDDPAVDEGPSEVITNEHAQSIKCNECDKLFPSADLAQVHATKSGHQDFSESTEAIKPLTEEEKKQKLDEIQRKIAEKRQKREEVEKEEQRQNELLRRKAGQDMTEQKEKLKDQMLLREIEKQKREKEDDKRAKQKIKDQIEQDKRDRARRVALEKAERDGEVVEKKAEPVSMLQSGLPKIAAEGGLARLQIRPMLLAGKGSPTPPVTHVFAADQTLKDVIEFVKKVMPHVGSHFKLSLSFPRMDFESRHESMTLKDLGLVPSAALILTA</sequence>
<dbReference type="PANTHER" id="PTHR46340:SF1">
    <property type="entry name" value="UBX DOMAIN-CONTAINING PROTEIN 1"/>
    <property type="match status" value="1"/>
</dbReference>
<dbReference type="GO" id="GO:0005634">
    <property type="term" value="C:nucleus"/>
    <property type="evidence" value="ECO:0007669"/>
    <property type="project" value="TreeGrafter"/>
</dbReference>
<evidence type="ECO:0000313" key="7">
    <source>
        <dbReference type="EMBL" id="KAJ2689716.1"/>
    </source>
</evidence>
<proteinExistence type="predicted"/>